<dbReference type="AlphaFoldDB" id="A0A1Q9GZI8"/>
<dbReference type="GO" id="GO:0006547">
    <property type="term" value="P:L-histidine metabolic process"/>
    <property type="evidence" value="ECO:0007669"/>
    <property type="project" value="UniProtKB-KW"/>
</dbReference>
<dbReference type="PROSITE" id="PS51409">
    <property type="entry name" value="ARGINASE_2"/>
    <property type="match status" value="1"/>
</dbReference>
<sequence length="323" mass="36056">MFVDHLKRLFMSEQIEHKTASSRMFITPYAQQRERGIVLLGVVSDLSLGFNRSRDEAKDGPESIRQVLPKIHTHGHLPVYDAGNIELEQSHFTVVAQQQYLTLCELLQQGQLPVVLGGGHEISVASYQAVSDVMAQLHHIDKTTTETDIAQCVRVGVINFDAHFELRPALSMKPGSAFHMAANYSREKGREFNYLGLGICEHANSQAMFKLADELGCRWLLDNQMTTRNKKKVQAVLDGFIDSVDHIHLSVDMDVFSSTVAPAANMTNMGGVSLSVVEWALKYIMESGKVKLVDLAELNPEFDYEHRTAKLAGKLVHVIARNL</sequence>
<keyword evidence="3" id="KW-0369">Histidine metabolism</keyword>
<evidence type="ECO:0000313" key="7">
    <source>
        <dbReference type="EMBL" id="QOD58037.1"/>
    </source>
</evidence>
<dbReference type="EMBL" id="CP061855">
    <property type="protein sequence ID" value="QOD58037.1"/>
    <property type="molecule type" value="Genomic_DNA"/>
</dbReference>
<evidence type="ECO:0000313" key="9">
    <source>
        <dbReference type="Proteomes" id="UP000516656"/>
    </source>
</evidence>
<dbReference type="GO" id="GO:0046872">
    <property type="term" value="F:metal ion binding"/>
    <property type="evidence" value="ECO:0007669"/>
    <property type="project" value="UniProtKB-KW"/>
</dbReference>
<evidence type="ECO:0000256" key="2">
    <source>
        <dbReference type="ARBA" id="ARBA00022801"/>
    </source>
</evidence>
<dbReference type="PRINTS" id="PR00116">
    <property type="entry name" value="ARGINASE"/>
</dbReference>
<gene>
    <name evidence="7" type="ORF">IC627_19550</name>
    <name evidence="6" type="ORF">PDPUS_2_01233</name>
</gene>
<keyword evidence="4" id="KW-0464">Manganese</keyword>
<evidence type="ECO:0000256" key="4">
    <source>
        <dbReference type="ARBA" id="ARBA00023211"/>
    </source>
</evidence>
<dbReference type="Proteomes" id="UP000218676">
    <property type="component" value="Chromosome 2"/>
</dbReference>
<reference evidence="7 9" key="3">
    <citation type="submission" date="2020-09" db="EMBL/GenBank/DDBJ databases">
        <title>Complete, closed and curated genome sequences of Photobacterium damselae subsp. piscicida isolates from Australia indicate localised evolution and additional plasmid-borne pathogenicity mechanisms.</title>
        <authorList>
            <person name="Baseggio L."/>
            <person name="Silayeva O."/>
            <person name="Buller N."/>
            <person name="Landos M."/>
            <person name="Engelstaedter J."/>
            <person name="Barnes A.C."/>
        </authorList>
    </citation>
    <scope>NUCLEOTIDE SEQUENCE [LARGE SCALE GENOMIC DNA]</scope>
    <source>
        <strain evidence="7 9">AS-16-0540-1</strain>
    </source>
</reference>
<evidence type="ECO:0000313" key="8">
    <source>
        <dbReference type="Proteomes" id="UP000218676"/>
    </source>
</evidence>
<dbReference type="PANTHER" id="PTHR11358:SF35">
    <property type="entry name" value="FORMIMIDOYLGLUTAMASE"/>
    <property type="match status" value="1"/>
</dbReference>
<organism evidence="7 9">
    <name type="scientific">Photobacterium damsela subsp. piscicida</name>
    <name type="common">Pasteurella piscicida</name>
    <dbReference type="NCBI Taxonomy" id="38294"/>
    <lineage>
        <taxon>Bacteria</taxon>
        <taxon>Pseudomonadati</taxon>
        <taxon>Pseudomonadota</taxon>
        <taxon>Gammaproteobacteria</taxon>
        <taxon>Vibrionales</taxon>
        <taxon>Vibrionaceae</taxon>
        <taxon>Photobacterium</taxon>
    </lineage>
</organism>
<proteinExistence type="inferred from homology"/>
<protein>
    <submittedName>
        <fullName evidence="7">Arginase family protein</fullName>
    </submittedName>
    <submittedName>
        <fullName evidence="6">Formimidoylglutamase</fullName>
    </submittedName>
</protein>
<comment type="similarity">
    <text evidence="5">Belongs to the arginase family.</text>
</comment>
<evidence type="ECO:0000313" key="6">
    <source>
        <dbReference type="EMBL" id="BAX55818.1"/>
    </source>
</evidence>
<keyword evidence="1" id="KW-0479">Metal-binding</keyword>
<dbReference type="InterPro" id="IPR006035">
    <property type="entry name" value="Ureohydrolase"/>
</dbReference>
<dbReference type="PANTHER" id="PTHR11358">
    <property type="entry name" value="ARGINASE/AGMATINASE"/>
    <property type="match status" value="1"/>
</dbReference>
<name>A0A1Q9GZI8_PHODP</name>
<evidence type="ECO:0000256" key="1">
    <source>
        <dbReference type="ARBA" id="ARBA00022723"/>
    </source>
</evidence>
<dbReference type="Pfam" id="PF00491">
    <property type="entry name" value="Arginase"/>
    <property type="match status" value="1"/>
</dbReference>
<dbReference type="InterPro" id="IPR023696">
    <property type="entry name" value="Ureohydrolase_dom_sf"/>
</dbReference>
<dbReference type="GO" id="GO:0008783">
    <property type="term" value="F:agmatinase activity"/>
    <property type="evidence" value="ECO:0007669"/>
    <property type="project" value="TreeGrafter"/>
</dbReference>
<dbReference type="SUPFAM" id="SSF52768">
    <property type="entry name" value="Arginase/deacetylase"/>
    <property type="match status" value="1"/>
</dbReference>
<dbReference type="PIRSF" id="PIRSF036979">
    <property type="entry name" value="Arginase"/>
    <property type="match status" value="1"/>
</dbReference>
<evidence type="ECO:0000256" key="5">
    <source>
        <dbReference type="PROSITE-ProRule" id="PRU00742"/>
    </source>
</evidence>
<keyword evidence="2" id="KW-0378">Hydrolase</keyword>
<dbReference type="GeneID" id="93400005"/>
<accession>A0A1Q9GZI8</accession>
<dbReference type="RefSeq" id="WP_044178075.1">
    <property type="nucleotide sequence ID" value="NZ_AP018046.1"/>
</dbReference>
<reference evidence="6" key="1">
    <citation type="journal article" date="2017" name="Genome Announc.">
        <title>Whole-Genome Sequence of Photobacterium damselae subsp. piscicida Strain 91-197, Isolated from Hybrid Striped Bass (Morone sp.) in the United States.</title>
        <authorList>
            <person name="Teru Y."/>
            <person name="Hikima J."/>
            <person name="Kono T."/>
            <person name="Sakai M."/>
            <person name="Takano T."/>
            <person name="Hawke J.P."/>
            <person name="Takeyama H."/>
            <person name="Aoki T."/>
        </authorList>
    </citation>
    <scope>NUCLEOTIDE SEQUENCE</scope>
    <source>
        <strain evidence="6">91-197</strain>
    </source>
</reference>
<dbReference type="GO" id="GO:0033389">
    <property type="term" value="P:putrescine biosynthetic process from arginine, via agmatine"/>
    <property type="evidence" value="ECO:0007669"/>
    <property type="project" value="TreeGrafter"/>
</dbReference>
<evidence type="ECO:0000256" key="3">
    <source>
        <dbReference type="ARBA" id="ARBA00022808"/>
    </source>
</evidence>
<dbReference type="EMBL" id="AP018046">
    <property type="protein sequence ID" value="BAX55818.1"/>
    <property type="molecule type" value="Genomic_DNA"/>
</dbReference>
<dbReference type="Proteomes" id="UP000516656">
    <property type="component" value="Chromosome 2"/>
</dbReference>
<dbReference type="CDD" id="cd09988">
    <property type="entry name" value="Formimidoylglutamase"/>
    <property type="match status" value="1"/>
</dbReference>
<dbReference type="Gene3D" id="3.40.800.10">
    <property type="entry name" value="Ureohydrolase domain"/>
    <property type="match status" value="1"/>
</dbReference>
<reference evidence="8" key="2">
    <citation type="submission" date="2017-05" db="EMBL/GenBank/DDBJ databases">
        <title>Whole genome sequence of fish pathogenic bacteria, Photobacterium damselae subsp. piscicida, strain 91-197, isolated from hybrid striped bass (Morone sp.) in USA.</title>
        <authorList>
            <person name="Teru Y."/>
            <person name="Hikima J."/>
            <person name="Kono T."/>
            <person name="Sakai M."/>
            <person name="Takano T."/>
            <person name="Hawke J.P."/>
            <person name="Takeyama H."/>
            <person name="Aoki T."/>
        </authorList>
    </citation>
    <scope>NUCLEOTIDE SEQUENCE [LARGE SCALE GENOMIC DNA]</scope>
    <source>
        <strain evidence="8">91-197</strain>
    </source>
</reference>